<evidence type="ECO:0000259" key="5">
    <source>
        <dbReference type="Pfam" id="PF01471"/>
    </source>
</evidence>
<keyword evidence="3" id="KW-1035">Host cytoplasm</keyword>
<dbReference type="Gene3D" id="1.10.101.10">
    <property type="entry name" value="PGBD-like superfamily/PGBD"/>
    <property type="match status" value="2"/>
</dbReference>
<dbReference type="InterPro" id="IPR002196">
    <property type="entry name" value="Glyco_hydro_24"/>
</dbReference>
<dbReference type="SUPFAM" id="SSF47090">
    <property type="entry name" value="PGBD-like"/>
    <property type="match status" value="2"/>
</dbReference>
<dbReference type="InterPro" id="IPR002477">
    <property type="entry name" value="Peptidoglycan-bd-like"/>
</dbReference>
<reference evidence="6" key="1">
    <citation type="submission" date="2019-12" db="EMBL/GenBank/DDBJ databases">
        <title>Microbes associate with the intestines of laboratory mice.</title>
        <authorList>
            <person name="Navarre W."/>
            <person name="Wong E."/>
        </authorList>
    </citation>
    <scope>NUCLEOTIDE SEQUENCE</scope>
    <source>
        <strain evidence="6">NM79_F5</strain>
    </source>
</reference>
<dbReference type="PANTHER" id="PTHR38107">
    <property type="match status" value="1"/>
</dbReference>
<dbReference type="InterPro" id="IPR036365">
    <property type="entry name" value="PGBD-like_sf"/>
</dbReference>
<dbReference type="GO" id="GO:0009253">
    <property type="term" value="P:peptidoglycan catabolic process"/>
    <property type="evidence" value="ECO:0007669"/>
    <property type="project" value="InterPro"/>
</dbReference>
<name>A0A964RSP0_9CLOT</name>
<evidence type="ECO:0000256" key="1">
    <source>
        <dbReference type="ARBA" id="ARBA00022529"/>
    </source>
</evidence>
<dbReference type="AlphaFoldDB" id="A0A964RSP0"/>
<feature type="domain" description="Peptidoglycan binding-like" evidence="5">
    <location>
        <begin position="67"/>
        <end position="119"/>
    </location>
</feature>
<dbReference type="RefSeq" id="WP_160361434.1">
    <property type="nucleotide sequence ID" value="NZ_WSRQ01000081.1"/>
</dbReference>
<feature type="domain" description="Peptidoglycan binding-like" evidence="5">
    <location>
        <begin position="8"/>
        <end position="64"/>
    </location>
</feature>
<dbReference type="InterPro" id="IPR051018">
    <property type="entry name" value="Bacteriophage_GH24"/>
</dbReference>
<keyword evidence="4" id="KW-0326">Glycosidase</keyword>
<evidence type="ECO:0000313" key="7">
    <source>
        <dbReference type="Proteomes" id="UP000656077"/>
    </source>
</evidence>
<comment type="caution">
    <text evidence="6">The sequence shown here is derived from an EMBL/GenBank/DDBJ whole genome shotgun (WGS) entry which is preliminary data.</text>
</comment>
<proteinExistence type="inferred from homology"/>
<dbReference type="Gene3D" id="1.10.530.40">
    <property type="match status" value="1"/>
</dbReference>
<dbReference type="InterPro" id="IPR036366">
    <property type="entry name" value="PGBDSf"/>
</dbReference>
<gene>
    <name evidence="6" type="ORF">GKZ28_25225</name>
</gene>
<dbReference type="EC" id="3.2.1.17" evidence="4"/>
<dbReference type="InterPro" id="IPR033907">
    <property type="entry name" value="Endolysin_autolysin"/>
</dbReference>
<dbReference type="GO" id="GO:0042742">
    <property type="term" value="P:defense response to bacterium"/>
    <property type="evidence" value="ECO:0007669"/>
    <property type="project" value="UniProtKB-KW"/>
</dbReference>
<dbReference type="GO" id="GO:0031640">
    <property type="term" value="P:killing of cells of another organism"/>
    <property type="evidence" value="ECO:0007669"/>
    <property type="project" value="UniProtKB-KW"/>
</dbReference>
<keyword evidence="2 4" id="KW-0081">Bacteriolytic enzyme</keyword>
<keyword evidence="1 4" id="KW-0929">Antimicrobial</keyword>
<protein>
    <recommendedName>
        <fullName evidence="4">Lysozyme</fullName>
        <ecNumber evidence="4">3.2.1.17</ecNumber>
    </recommendedName>
</protein>
<dbReference type="Pfam" id="PF01471">
    <property type="entry name" value="PG_binding_1"/>
    <property type="match status" value="2"/>
</dbReference>
<evidence type="ECO:0000256" key="3">
    <source>
        <dbReference type="ARBA" id="ARBA00023200"/>
    </source>
</evidence>
<accession>A0A964RSP0</accession>
<dbReference type="EMBL" id="WSRQ01000081">
    <property type="protein sequence ID" value="MVX66963.1"/>
    <property type="molecule type" value="Genomic_DNA"/>
</dbReference>
<dbReference type="GO" id="GO:0016998">
    <property type="term" value="P:cell wall macromolecule catabolic process"/>
    <property type="evidence" value="ECO:0007669"/>
    <property type="project" value="InterPro"/>
</dbReference>
<dbReference type="InterPro" id="IPR023346">
    <property type="entry name" value="Lysozyme-like_dom_sf"/>
</dbReference>
<dbReference type="Proteomes" id="UP000656077">
    <property type="component" value="Unassembled WGS sequence"/>
</dbReference>
<evidence type="ECO:0000256" key="2">
    <source>
        <dbReference type="ARBA" id="ARBA00022638"/>
    </source>
</evidence>
<evidence type="ECO:0000313" key="6">
    <source>
        <dbReference type="EMBL" id="MVX66963.1"/>
    </source>
</evidence>
<organism evidence="6 7">
    <name type="scientific">Clostridium chromiireducens</name>
    <dbReference type="NCBI Taxonomy" id="225345"/>
    <lineage>
        <taxon>Bacteria</taxon>
        <taxon>Bacillati</taxon>
        <taxon>Bacillota</taxon>
        <taxon>Clostridia</taxon>
        <taxon>Eubacteriales</taxon>
        <taxon>Clostridiaceae</taxon>
        <taxon>Clostridium</taxon>
    </lineage>
</organism>
<dbReference type="PANTHER" id="PTHR38107:SF3">
    <property type="entry name" value="LYSOZYME RRRD-RELATED"/>
    <property type="match status" value="1"/>
</dbReference>
<dbReference type="Pfam" id="PF00959">
    <property type="entry name" value="Phage_lysozyme"/>
    <property type="match status" value="1"/>
</dbReference>
<comment type="catalytic activity">
    <reaction evidence="4">
        <text>Hydrolysis of (1-&gt;4)-beta-linkages between N-acetylmuramic acid and N-acetyl-D-glucosamine residues in a peptidoglycan and between N-acetyl-D-glucosamine residues in chitodextrins.</text>
        <dbReference type="EC" id="3.2.1.17"/>
    </reaction>
</comment>
<evidence type="ECO:0000256" key="4">
    <source>
        <dbReference type="RuleBase" id="RU003788"/>
    </source>
</evidence>
<comment type="similarity">
    <text evidence="4">Belongs to the glycosyl hydrolase 24 family.</text>
</comment>
<dbReference type="CDD" id="cd00737">
    <property type="entry name" value="lyz_endolysin_autolysin"/>
    <property type="match status" value="1"/>
</dbReference>
<dbReference type="GO" id="GO:0003796">
    <property type="term" value="F:lysozyme activity"/>
    <property type="evidence" value="ECO:0007669"/>
    <property type="project" value="UniProtKB-EC"/>
</dbReference>
<dbReference type="SUPFAM" id="SSF53955">
    <property type="entry name" value="Lysozyme-like"/>
    <property type="match status" value="1"/>
</dbReference>
<keyword evidence="4 6" id="KW-0378">Hydrolase</keyword>
<dbReference type="InterPro" id="IPR023347">
    <property type="entry name" value="Lysozyme_dom_sf"/>
</dbReference>
<sequence length="286" mass="32075">MIYSKGSNGAEVGIIQNNLKLLGYDPLVIDCVFGENTEIAVKEFQSSNGLISDGIVGDCTWNALIDKIKSIQTALNSYNFNLIVDGIAGTNTYKCLLRFQEEHNLTVDGVVGSETRNALFKNNNSSSSSNNFNISEKGINFIADYESFYAKPYRGLDSQNQTIGYGHVITSSENFESLTETEAKALLKKDLQSFVDSVNTMVSGSNLTQWQFDALVSFAYNCGANALKFSTLLKDIKTNTPIEKIKVDFLMWCNCNGKRALGLYRRRYDEFEMYSNADYIRTYRNF</sequence>